<feature type="non-terminal residue" evidence="1">
    <location>
        <position position="391"/>
    </location>
</feature>
<evidence type="ECO:0000313" key="1">
    <source>
        <dbReference type="EMBL" id="KRO90842.1"/>
    </source>
</evidence>
<name>A0A0R2TZX2_9GAMM</name>
<accession>A0A0R2TZX2</accession>
<feature type="non-terminal residue" evidence="1">
    <location>
        <position position="1"/>
    </location>
</feature>
<organism evidence="1 2">
    <name type="scientific">SAR92 bacterium BACL26 MAG-121220-bin70</name>
    <dbReference type="NCBI Taxonomy" id="1655626"/>
    <lineage>
        <taxon>Bacteria</taxon>
        <taxon>Pseudomonadati</taxon>
        <taxon>Pseudomonadota</taxon>
        <taxon>Gammaproteobacteria</taxon>
        <taxon>Cellvibrionales</taxon>
        <taxon>Porticoccaceae</taxon>
        <taxon>SAR92 clade</taxon>
    </lineage>
</organism>
<dbReference type="Pfam" id="PF05960">
    <property type="entry name" value="DUF885"/>
    <property type="match status" value="1"/>
</dbReference>
<reference evidence="1 2" key="1">
    <citation type="submission" date="2015-10" db="EMBL/GenBank/DDBJ databases">
        <title>Metagenome-Assembled Genomes uncover a global brackish microbiome.</title>
        <authorList>
            <person name="Hugerth L.W."/>
            <person name="Larsson J."/>
            <person name="Alneberg J."/>
            <person name="Lindh M.V."/>
            <person name="Legrand C."/>
            <person name="Pinhassi J."/>
            <person name="Andersson A.F."/>
        </authorList>
    </citation>
    <scope>NUCLEOTIDE SEQUENCE [LARGE SCALE GENOMIC DNA]</scope>
    <source>
        <strain evidence="1">BACL26 MAG-121220-bin70</strain>
    </source>
</reference>
<dbReference type="EMBL" id="LICA01000655">
    <property type="protein sequence ID" value="KRO90842.1"/>
    <property type="molecule type" value="Genomic_DNA"/>
</dbReference>
<dbReference type="InterPro" id="IPR010281">
    <property type="entry name" value="DUF885"/>
</dbReference>
<dbReference type="PANTHER" id="PTHR33361:SF2">
    <property type="entry name" value="DUF885 DOMAIN-CONTAINING PROTEIN"/>
    <property type="match status" value="1"/>
</dbReference>
<dbReference type="AlphaFoldDB" id="A0A0R2TZX2"/>
<protein>
    <recommendedName>
        <fullName evidence="3">DUF885 domain-containing protein</fullName>
    </recommendedName>
</protein>
<dbReference type="Proteomes" id="UP000051213">
    <property type="component" value="Unassembled WGS sequence"/>
</dbReference>
<evidence type="ECO:0008006" key="3">
    <source>
        <dbReference type="Google" id="ProtNLM"/>
    </source>
</evidence>
<gene>
    <name evidence="1" type="ORF">ABS24_06820</name>
</gene>
<dbReference type="PANTHER" id="PTHR33361">
    <property type="entry name" value="GLR0591 PROTEIN"/>
    <property type="match status" value="1"/>
</dbReference>
<sequence>GVPAVFEVQPVDTAEHRQQALDRLKSLALYIDTETVNLRLGIRSGYSAPRLTVEKVPAAVRRLLGDDSPLLSPATRANIAIYSQQVNTVFESEIKPAIERFAQFLEQEYLPAARTSIALSGNPNGEHCYPELVRYYATVKPTPDEIHQLGLEQILSIRSEMQVIIDEYFKGETIESLMHGLNSNPKYTFSTREDVLNYALASLESSKQAMPKAFGLLPKADMEIKPYPPYRETDGTGEYHSSSEDGRRPGIYYIAVIDPTHRSVAGQQSVLYHEGYPGHHLQGAIALELGDKVHPLARYLYNSGFAEGWALYSERLAGELGLYSGPLDEIGLLSDQAARAARLVVDSGIHTKGWSRQKALDYMLNNTAWPPVDLESEINRYIAWPGQANSY</sequence>
<proteinExistence type="predicted"/>
<evidence type="ECO:0000313" key="2">
    <source>
        <dbReference type="Proteomes" id="UP000051213"/>
    </source>
</evidence>
<comment type="caution">
    <text evidence="1">The sequence shown here is derived from an EMBL/GenBank/DDBJ whole genome shotgun (WGS) entry which is preliminary data.</text>
</comment>